<dbReference type="EC" id="4.1.2.21" evidence="6"/>
<dbReference type="Pfam" id="PF01081">
    <property type="entry name" value="Aldolase"/>
    <property type="match status" value="1"/>
</dbReference>
<keyword evidence="4 6" id="KW-0456">Lyase</keyword>
<dbReference type="PANTHER" id="PTHR30246">
    <property type="entry name" value="2-KETO-3-DEOXY-6-PHOSPHOGLUCONATE ALDOLASE"/>
    <property type="match status" value="1"/>
</dbReference>
<keyword evidence="7" id="KW-1185">Reference proteome</keyword>
<dbReference type="SUPFAM" id="SSF51569">
    <property type="entry name" value="Aldolase"/>
    <property type="match status" value="1"/>
</dbReference>
<evidence type="ECO:0000313" key="7">
    <source>
        <dbReference type="Proteomes" id="UP000290568"/>
    </source>
</evidence>
<dbReference type="PANTHER" id="PTHR30246:SF1">
    <property type="entry name" value="2-DEHYDRO-3-DEOXY-6-PHOSPHOGALACTONATE ALDOLASE-RELATED"/>
    <property type="match status" value="1"/>
</dbReference>
<dbReference type="Proteomes" id="UP000290568">
    <property type="component" value="Chromosome"/>
</dbReference>
<dbReference type="InterPro" id="IPR000887">
    <property type="entry name" value="Aldlse_KDPG_KHG"/>
</dbReference>
<dbReference type="CDD" id="cd00452">
    <property type="entry name" value="KDPG_aldolase"/>
    <property type="match status" value="1"/>
</dbReference>
<accession>A0A449A2E0</accession>
<evidence type="ECO:0000256" key="4">
    <source>
        <dbReference type="ARBA" id="ARBA00023239"/>
    </source>
</evidence>
<reference evidence="6 7" key="1">
    <citation type="submission" date="2019-01" db="EMBL/GenBank/DDBJ databases">
        <authorList>
            <consortium name="Pathogen Informatics"/>
        </authorList>
    </citation>
    <scope>NUCLEOTIDE SEQUENCE [LARGE SCALE GENOMIC DNA]</scope>
    <source>
        <strain evidence="6 7">NCTC10183</strain>
    </source>
</reference>
<sequence>MIITLDNLITKLSQDKLVAVIRENSYQKAYDNIVAAISGGVKQIEITLTCPEYVRIYREIKAIYPEVSLGFGTVITTENLESVKNEKPDFIVSPIFNEEVLAWCNANEVLYIPGVFTPNEALNAYFKGAKVLKVFPSNTLGPNYISALTKVCPYLKFMPSGGVSLENCLDWLKAGSIAVSVGGNLISGSTPEEKVQSAKAYVTKITG</sequence>
<comment type="similarity">
    <text evidence="2">Belongs to the KHG/KDPG aldolase family.</text>
</comment>
<comment type="subunit">
    <text evidence="3">Homotrimer.</text>
</comment>
<evidence type="ECO:0000313" key="6">
    <source>
        <dbReference type="EMBL" id="VEU58440.1"/>
    </source>
</evidence>
<dbReference type="RefSeq" id="WP_129620112.1">
    <property type="nucleotide sequence ID" value="NZ_LR214950.1"/>
</dbReference>
<dbReference type="OrthoDB" id="9802667at2"/>
<dbReference type="Gene3D" id="3.20.20.70">
    <property type="entry name" value="Aldolase class I"/>
    <property type="match status" value="1"/>
</dbReference>
<evidence type="ECO:0000256" key="1">
    <source>
        <dbReference type="ARBA" id="ARBA00004761"/>
    </source>
</evidence>
<evidence type="ECO:0000256" key="5">
    <source>
        <dbReference type="ARBA" id="ARBA00023277"/>
    </source>
</evidence>
<name>A0A449A2E0_9BACT</name>
<organism evidence="6 7">
    <name type="scientific">Mycoplasmopsis gallinacea</name>
    <dbReference type="NCBI Taxonomy" id="29556"/>
    <lineage>
        <taxon>Bacteria</taxon>
        <taxon>Bacillati</taxon>
        <taxon>Mycoplasmatota</taxon>
        <taxon>Mycoplasmoidales</taxon>
        <taxon>Metamycoplasmataceae</taxon>
        <taxon>Mycoplasmopsis</taxon>
    </lineage>
</organism>
<evidence type="ECO:0000256" key="2">
    <source>
        <dbReference type="ARBA" id="ARBA00006906"/>
    </source>
</evidence>
<dbReference type="InterPro" id="IPR013785">
    <property type="entry name" value="Aldolase_TIM"/>
</dbReference>
<protein>
    <submittedName>
        <fullName evidence="6">2-dehydro-3-deoxy-6-phosphogalactonate aldolase</fullName>
        <ecNumber evidence="6">4.1.2.21</ecNumber>
    </submittedName>
</protein>
<dbReference type="NCBIfam" id="TIGR01182">
    <property type="entry name" value="eda"/>
    <property type="match status" value="1"/>
</dbReference>
<proteinExistence type="inferred from homology"/>
<gene>
    <name evidence="6" type="primary">dgoA</name>
    <name evidence="6" type="ORF">NCTC10183_00195</name>
</gene>
<dbReference type="EMBL" id="LR214950">
    <property type="protein sequence ID" value="VEU58440.1"/>
    <property type="molecule type" value="Genomic_DNA"/>
</dbReference>
<dbReference type="GO" id="GO:0008674">
    <property type="term" value="F:2-dehydro-3-deoxy-6-phosphogalactonate aldolase activity"/>
    <property type="evidence" value="ECO:0007669"/>
    <property type="project" value="UniProtKB-EC"/>
</dbReference>
<evidence type="ECO:0000256" key="3">
    <source>
        <dbReference type="ARBA" id="ARBA00011233"/>
    </source>
</evidence>
<keyword evidence="5" id="KW-0119">Carbohydrate metabolism</keyword>
<dbReference type="AlphaFoldDB" id="A0A449A2E0"/>
<comment type="pathway">
    <text evidence="1">Carbohydrate acid metabolism.</text>
</comment>